<feature type="non-terminal residue" evidence="3">
    <location>
        <position position="612"/>
    </location>
</feature>
<comment type="caution">
    <text evidence="3">The sequence shown here is derived from an EMBL/GenBank/DDBJ whole genome shotgun (WGS) entry which is preliminary data.</text>
</comment>
<sequence length="612" mass="61654">MMGAQYSQSLVALWMVSALNKLRNKMPEFTGYFGHSFSSVPPLALEPRYMFDAAGAATAADSAEQAQAEAEAEQASHDTSDTSDTSTHAPGTSDGADTAQAAGVKVSGSEFSVLQAVDPSQNGGRKEVAFVDSSLADWDVLVAGIGAGIEIVLLDGNSDGLRQIATWAAQNDGFDAIHILSHGSEGQVHLGSFTLDTATATTRSNDLAALGAALGVDGDVMLYGCDVAGGSGAALIDALANATGADVAASTDMTGAQSLGGDWQLEHTTGVIETAGLVVTDYQGILDTITIAAGSSDGQLDDGDGTFVKVVGGQNLTFTGPDGYFYNSNLGTGYLVSDDGANTNATKLTISMASGYSFDLTAFDYFTSNADTVTVSVTYADGSIGSGTFTATTDSASTVSDFSTLAGLSTVSLNDIKSVVISSTNNVGSYDFGTNNFVVSDVKAIVSNSAPTVTGAPASATVTEDVATAIDLSGVTVADAEGGTITLTLAAAAGTLASVDGNTTTGGVTIANSGTSSMTLSGTVSDLNTYLNATNITYQTASNDTVARNITITPNDGTVDGTAVTVTTSVTAVNDTPTVSGVPTDVTVTEDTASNFDLSAVTFTEVDGDNLT</sequence>
<gene>
    <name evidence="3" type="ORF">TALK_21790</name>
</gene>
<name>A0A1Y2L5D7_9PROT</name>
<protein>
    <recommendedName>
        <fullName evidence="2">DUF4347 domain-containing protein</fullName>
    </recommendedName>
</protein>
<dbReference type="OrthoDB" id="9816366at2"/>
<dbReference type="Pfam" id="PF14252">
    <property type="entry name" value="DUF4347"/>
    <property type="match status" value="1"/>
</dbReference>
<dbReference type="InterPro" id="IPR025592">
    <property type="entry name" value="DUF4347"/>
</dbReference>
<feature type="region of interest" description="Disordered" evidence="1">
    <location>
        <begin position="60"/>
        <end position="101"/>
    </location>
</feature>
<evidence type="ECO:0000256" key="1">
    <source>
        <dbReference type="SAM" id="MobiDB-lite"/>
    </source>
</evidence>
<accession>A0A1Y2L5D7</accession>
<reference evidence="3 4" key="1">
    <citation type="submission" date="2014-03" db="EMBL/GenBank/DDBJ databases">
        <title>The draft genome sequence of Thalassospira alkalitolerans JCM 18968.</title>
        <authorList>
            <person name="Lai Q."/>
            <person name="Shao Z."/>
        </authorList>
    </citation>
    <scope>NUCLEOTIDE SEQUENCE [LARGE SCALE GENOMIC DNA]</scope>
    <source>
        <strain evidence="3 4">JCM 18968</strain>
    </source>
</reference>
<dbReference type="Proteomes" id="UP000193396">
    <property type="component" value="Unassembled WGS sequence"/>
</dbReference>
<dbReference type="EMBL" id="JFKB01000042">
    <property type="protein sequence ID" value="OSQ42161.1"/>
    <property type="molecule type" value="Genomic_DNA"/>
</dbReference>
<dbReference type="STRING" id="1293890.TALK_21790"/>
<proteinExistence type="predicted"/>
<dbReference type="AlphaFoldDB" id="A0A1Y2L5D7"/>
<evidence type="ECO:0000313" key="4">
    <source>
        <dbReference type="Proteomes" id="UP000193396"/>
    </source>
</evidence>
<keyword evidence="4" id="KW-1185">Reference proteome</keyword>
<evidence type="ECO:0000313" key="3">
    <source>
        <dbReference type="EMBL" id="OSQ42161.1"/>
    </source>
</evidence>
<feature type="compositionally biased region" description="Low complexity" evidence="1">
    <location>
        <begin position="60"/>
        <end position="69"/>
    </location>
</feature>
<evidence type="ECO:0000259" key="2">
    <source>
        <dbReference type="Pfam" id="PF14252"/>
    </source>
</evidence>
<feature type="domain" description="DUF4347" evidence="2">
    <location>
        <begin position="128"/>
        <end position="281"/>
    </location>
</feature>
<organism evidence="3 4">
    <name type="scientific">Thalassospira alkalitolerans</name>
    <dbReference type="NCBI Taxonomy" id="1293890"/>
    <lineage>
        <taxon>Bacteria</taxon>
        <taxon>Pseudomonadati</taxon>
        <taxon>Pseudomonadota</taxon>
        <taxon>Alphaproteobacteria</taxon>
        <taxon>Rhodospirillales</taxon>
        <taxon>Thalassospiraceae</taxon>
        <taxon>Thalassospira</taxon>
    </lineage>
</organism>